<dbReference type="RefSeq" id="WP_264789400.1">
    <property type="nucleotide sequence ID" value="NZ_AP026867.1"/>
</dbReference>
<proteinExistence type="predicted"/>
<feature type="domain" description="Glutamine amidotransferase" evidence="2">
    <location>
        <begin position="17"/>
        <end position="197"/>
    </location>
</feature>
<organism evidence="3 4">
    <name type="scientific">Aureispira anguillae</name>
    <dbReference type="NCBI Taxonomy" id="2864201"/>
    <lineage>
        <taxon>Bacteria</taxon>
        <taxon>Pseudomonadati</taxon>
        <taxon>Bacteroidota</taxon>
        <taxon>Saprospiria</taxon>
        <taxon>Saprospirales</taxon>
        <taxon>Saprospiraceae</taxon>
        <taxon>Aureispira</taxon>
    </lineage>
</organism>
<dbReference type="PRINTS" id="PR00097">
    <property type="entry name" value="ANTSNTHASEII"/>
</dbReference>
<keyword evidence="1" id="KW-0315">Glutamine amidotransferase</keyword>
<evidence type="ECO:0000259" key="2">
    <source>
        <dbReference type="Pfam" id="PF00117"/>
    </source>
</evidence>
<evidence type="ECO:0000313" key="3">
    <source>
        <dbReference type="EMBL" id="BDS14174.1"/>
    </source>
</evidence>
<dbReference type="AlphaFoldDB" id="A0A915YJ71"/>
<dbReference type="PANTHER" id="PTHR43418:SF4">
    <property type="entry name" value="MULTIFUNCTIONAL TRYPTOPHAN BIOSYNTHESIS PROTEIN"/>
    <property type="match status" value="1"/>
</dbReference>
<gene>
    <name evidence="3" type="ORF">AsAng_0049520</name>
</gene>
<dbReference type="GO" id="GO:0004049">
    <property type="term" value="F:anthranilate synthase activity"/>
    <property type="evidence" value="ECO:0007669"/>
    <property type="project" value="TreeGrafter"/>
</dbReference>
<dbReference type="InterPro" id="IPR006221">
    <property type="entry name" value="TrpG/PapA_dom"/>
</dbReference>
<accession>A0A915YJ71</accession>
<dbReference type="PRINTS" id="PR00096">
    <property type="entry name" value="GATASE"/>
</dbReference>
<dbReference type="KEGG" id="aup:AsAng_0049520"/>
<dbReference type="Pfam" id="PF00117">
    <property type="entry name" value="GATase"/>
    <property type="match status" value="1"/>
</dbReference>
<dbReference type="PROSITE" id="PS51273">
    <property type="entry name" value="GATASE_TYPE_1"/>
    <property type="match status" value="1"/>
</dbReference>
<dbReference type="InterPro" id="IPR017926">
    <property type="entry name" value="GATASE"/>
</dbReference>
<dbReference type="CDD" id="cd01743">
    <property type="entry name" value="GATase1_Anthranilate_Synthase"/>
    <property type="match status" value="1"/>
</dbReference>
<dbReference type="GO" id="GO:0000162">
    <property type="term" value="P:L-tryptophan biosynthetic process"/>
    <property type="evidence" value="ECO:0007669"/>
    <property type="project" value="TreeGrafter"/>
</dbReference>
<dbReference type="PANTHER" id="PTHR43418">
    <property type="entry name" value="MULTIFUNCTIONAL TRYPTOPHAN BIOSYNTHESIS PROTEIN-RELATED"/>
    <property type="match status" value="1"/>
</dbReference>
<dbReference type="Proteomes" id="UP001060919">
    <property type="component" value="Chromosome"/>
</dbReference>
<dbReference type="InterPro" id="IPR029062">
    <property type="entry name" value="Class_I_gatase-like"/>
</dbReference>
<dbReference type="SUPFAM" id="SSF52317">
    <property type="entry name" value="Class I glutamine amidotransferase-like"/>
    <property type="match status" value="1"/>
</dbReference>
<evidence type="ECO:0000256" key="1">
    <source>
        <dbReference type="ARBA" id="ARBA00022962"/>
    </source>
</evidence>
<evidence type="ECO:0000313" key="4">
    <source>
        <dbReference type="Proteomes" id="UP001060919"/>
    </source>
</evidence>
<dbReference type="GO" id="GO:0005829">
    <property type="term" value="C:cytosol"/>
    <property type="evidence" value="ECO:0007669"/>
    <property type="project" value="TreeGrafter"/>
</dbReference>
<dbReference type="Gene3D" id="3.40.50.880">
    <property type="match status" value="1"/>
</dbReference>
<dbReference type="NCBIfam" id="TIGR00566">
    <property type="entry name" value="trpG_papA"/>
    <property type="match status" value="1"/>
</dbReference>
<keyword evidence="4" id="KW-1185">Reference proteome</keyword>
<dbReference type="FunFam" id="3.40.50.880:FF:000003">
    <property type="entry name" value="Anthranilate synthase component II"/>
    <property type="match status" value="1"/>
</dbReference>
<name>A0A915YJ71_9BACT</name>
<protein>
    <submittedName>
        <fullName evidence="3">Aminodeoxychorismate/anthranilate synthase component II</fullName>
    </submittedName>
</protein>
<reference evidence="3" key="1">
    <citation type="submission" date="2022-09" db="EMBL/GenBank/DDBJ databases">
        <title>Aureispira anguillicida sp. nov., isolated from Leptocephalus of Japanese eel Anguilla japonica.</title>
        <authorList>
            <person name="Yuasa K."/>
            <person name="Mekata T."/>
            <person name="Ikunari K."/>
        </authorList>
    </citation>
    <scope>NUCLEOTIDE SEQUENCE</scope>
    <source>
        <strain evidence="3">EL160426</strain>
    </source>
</reference>
<dbReference type="InterPro" id="IPR050472">
    <property type="entry name" value="Anth_synth/Amidotransfase"/>
</dbReference>
<sequence>MMNLKKKLNMKDDMHLLILDNYDSFTYNLYDYFCQLGAKCTVIRNDKISIMELEQFHFGGIVLSPGPQRPANAGILMDVIAHFYTKVPILGICLGMQAIGEYFGAKLVHASIPMHGKTSKIKHNGEALFKNIQNPTQVMRYHSLLLKDLPTCLEPIAWTEHHEIMAIQHQNYSIKGLQFHPESILTIEGLAILENWLSTCVK</sequence>
<dbReference type="EMBL" id="AP026867">
    <property type="protein sequence ID" value="BDS14174.1"/>
    <property type="molecule type" value="Genomic_DNA"/>
</dbReference>